<evidence type="ECO:0000259" key="3">
    <source>
        <dbReference type="PROSITE" id="PS50102"/>
    </source>
</evidence>
<dbReference type="PANTHER" id="PTHR48027">
    <property type="entry name" value="HETEROGENEOUS NUCLEAR RIBONUCLEOPROTEIN 87F-RELATED"/>
    <property type="match status" value="1"/>
</dbReference>
<feature type="region of interest" description="Disordered" evidence="2">
    <location>
        <begin position="75"/>
        <end position="236"/>
    </location>
</feature>
<dbReference type="Pfam" id="PF00076">
    <property type="entry name" value="RRM_1"/>
    <property type="match status" value="1"/>
</dbReference>
<feature type="compositionally biased region" description="Acidic residues" evidence="2">
    <location>
        <begin position="179"/>
        <end position="203"/>
    </location>
</feature>
<dbReference type="InterPro" id="IPR052462">
    <property type="entry name" value="SLIRP/GR-RBP-like"/>
</dbReference>
<feature type="compositionally biased region" description="Basic and acidic residues" evidence="2">
    <location>
        <begin position="93"/>
        <end position="127"/>
    </location>
</feature>
<evidence type="ECO:0000313" key="4">
    <source>
        <dbReference type="EMBL" id="TSJ47624.1"/>
    </source>
</evidence>
<keyword evidence="5" id="KW-1185">Reference proteome</keyword>
<dbReference type="GO" id="GO:0003723">
    <property type="term" value="F:RNA binding"/>
    <property type="evidence" value="ECO:0007669"/>
    <property type="project" value="UniProtKB-KW"/>
</dbReference>
<dbReference type="Gene3D" id="3.30.70.330">
    <property type="match status" value="1"/>
</dbReference>
<accession>A0A556N611</accession>
<dbReference type="InterPro" id="IPR000504">
    <property type="entry name" value="RRM_dom"/>
</dbReference>
<dbReference type="InterPro" id="IPR012677">
    <property type="entry name" value="Nucleotide-bd_a/b_plait_sf"/>
</dbReference>
<keyword evidence="1" id="KW-0694">RNA-binding</keyword>
<feature type="domain" description="RRM" evidence="3">
    <location>
        <begin position="2"/>
        <end position="80"/>
    </location>
</feature>
<dbReference type="RefSeq" id="WP_144331160.1">
    <property type="nucleotide sequence ID" value="NZ_VLPL01000001.1"/>
</dbReference>
<feature type="compositionally biased region" description="Acidic residues" evidence="2">
    <location>
        <begin position="212"/>
        <end position="236"/>
    </location>
</feature>
<organism evidence="4 5">
    <name type="scientific">Fluviicola chungangensis</name>
    <dbReference type="NCBI Taxonomy" id="2597671"/>
    <lineage>
        <taxon>Bacteria</taxon>
        <taxon>Pseudomonadati</taxon>
        <taxon>Bacteroidota</taxon>
        <taxon>Flavobacteriia</taxon>
        <taxon>Flavobacteriales</taxon>
        <taxon>Crocinitomicaceae</taxon>
        <taxon>Fluviicola</taxon>
    </lineage>
</organism>
<reference evidence="4 5" key="1">
    <citation type="submission" date="2019-07" db="EMBL/GenBank/DDBJ databases">
        <authorList>
            <person name="Huq M.A."/>
        </authorList>
    </citation>
    <scope>NUCLEOTIDE SEQUENCE [LARGE SCALE GENOMIC DNA]</scope>
    <source>
        <strain evidence="4 5">MAH-3</strain>
    </source>
</reference>
<dbReference type="AlphaFoldDB" id="A0A556N611"/>
<evidence type="ECO:0000313" key="5">
    <source>
        <dbReference type="Proteomes" id="UP000316008"/>
    </source>
</evidence>
<evidence type="ECO:0000256" key="2">
    <source>
        <dbReference type="SAM" id="MobiDB-lite"/>
    </source>
</evidence>
<name>A0A556N611_9FLAO</name>
<dbReference type="InterPro" id="IPR035979">
    <property type="entry name" value="RBD_domain_sf"/>
</dbReference>
<feature type="compositionally biased region" description="Basic and acidic residues" evidence="2">
    <location>
        <begin position="141"/>
        <end position="151"/>
    </location>
</feature>
<dbReference type="EMBL" id="VLPL01000001">
    <property type="protein sequence ID" value="TSJ47624.1"/>
    <property type="molecule type" value="Genomic_DNA"/>
</dbReference>
<dbReference type="PROSITE" id="PS50102">
    <property type="entry name" value="RRM"/>
    <property type="match status" value="1"/>
</dbReference>
<comment type="caution">
    <text evidence="4">The sequence shown here is derived from an EMBL/GenBank/DDBJ whole genome shotgun (WGS) entry which is preliminary data.</text>
</comment>
<dbReference type="Proteomes" id="UP000316008">
    <property type="component" value="Unassembled WGS sequence"/>
</dbReference>
<gene>
    <name evidence="4" type="ORF">FO442_00425</name>
</gene>
<dbReference type="SMART" id="SM00360">
    <property type="entry name" value="RRM"/>
    <property type="match status" value="1"/>
</dbReference>
<proteinExistence type="predicted"/>
<feature type="compositionally biased region" description="Basic and acidic residues" evidence="2">
    <location>
        <begin position="160"/>
        <end position="175"/>
    </location>
</feature>
<dbReference type="OrthoDB" id="9798855at2"/>
<evidence type="ECO:0000256" key="1">
    <source>
        <dbReference type="ARBA" id="ARBA00022884"/>
    </source>
</evidence>
<dbReference type="SUPFAM" id="SSF54928">
    <property type="entry name" value="RNA-binding domain, RBD"/>
    <property type="match status" value="1"/>
</dbReference>
<sequence length="236" mass="26731">MTSIFVAKLDFNATEEQLKSLFEEHGRVNRVTIAKDRETGKPRGFAFVEMADESEADQAIEALDNYAINGRNIAVKKADDRASGGKPAGGDNRSGDRPAFKSDRSREERNAVSDTRSDYKKPDDSRSIKPAFSPDDILPAKVERKKEKDTKGLGGIAGKDTPKKPKMEAYRKSGKDNQFLDDDDLSDEELDLFGRNEEEDDDEDYRKYLVNSDDDSDEEYDDDEYDDEDEEEDDEK</sequence>
<protein>
    <recommendedName>
        <fullName evidence="3">RRM domain-containing protein</fullName>
    </recommendedName>
</protein>